<dbReference type="PANTHER" id="PTHR35446">
    <property type="entry name" value="SI:CH211-175M2.5"/>
    <property type="match status" value="1"/>
</dbReference>
<accession>A0ABS1KNN3</accession>
<keyword evidence="3" id="KW-1185">Reference proteome</keyword>
<evidence type="ECO:0000259" key="1">
    <source>
        <dbReference type="Pfam" id="PF02627"/>
    </source>
</evidence>
<evidence type="ECO:0000313" key="2">
    <source>
        <dbReference type="EMBL" id="MBL0741093.1"/>
    </source>
</evidence>
<dbReference type="NCBIfam" id="TIGR00778">
    <property type="entry name" value="ahpD_dom"/>
    <property type="match status" value="1"/>
</dbReference>
<comment type="caution">
    <text evidence="2">The sequence shown here is derived from an EMBL/GenBank/DDBJ whole genome shotgun (WGS) entry which is preliminary data.</text>
</comment>
<gene>
    <name evidence="2" type="ORF">JI741_07670</name>
</gene>
<dbReference type="Proteomes" id="UP000613030">
    <property type="component" value="Unassembled WGS sequence"/>
</dbReference>
<name>A0ABS1KNN3_9BACT</name>
<dbReference type="InterPro" id="IPR003779">
    <property type="entry name" value="CMD-like"/>
</dbReference>
<reference evidence="2 3" key="1">
    <citation type="submission" date="2021-01" db="EMBL/GenBank/DDBJ databases">
        <title>Chryseolinea sp. Jin1 Genome sequencing and assembly.</title>
        <authorList>
            <person name="Kim I."/>
        </authorList>
    </citation>
    <scope>NUCLEOTIDE SEQUENCE [LARGE SCALE GENOMIC DNA]</scope>
    <source>
        <strain evidence="2 3">Jin1</strain>
    </source>
</reference>
<feature type="domain" description="Carboxymuconolactone decarboxylase-like" evidence="1">
    <location>
        <begin position="41"/>
        <end position="120"/>
    </location>
</feature>
<dbReference type="PANTHER" id="PTHR35446:SF3">
    <property type="entry name" value="CMD DOMAIN-CONTAINING PROTEIN"/>
    <property type="match status" value="1"/>
</dbReference>
<dbReference type="InterPro" id="IPR004675">
    <property type="entry name" value="AhpD_core"/>
</dbReference>
<dbReference type="Gene3D" id="1.20.1290.10">
    <property type="entry name" value="AhpD-like"/>
    <property type="match status" value="1"/>
</dbReference>
<dbReference type="RefSeq" id="WP_202008455.1">
    <property type="nucleotide sequence ID" value="NZ_JAERRB010000002.1"/>
</dbReference>
<sequence>MTRLTALHPDEATGKTKELFNAVQGKLGLVPNMMRTMGNSPALLEGYLTFSGALGKGTLGAKTGELIALAVAESNSCDYCLSAHTFIGANLMKVDSKILDDARQAKSADAKTTAALRFAKTLVEKRGLVNDADVAAVKQAGFTEGEVGELVGHVALNILTNYLNNTANTAIDFPVVKSLEPATV</sequence>
<dbReference type="EMBL" id="JAERRB010000002">
    <property type="protein sequence ID" value="MBL0741093.1"/>
    <property type="molecule type" value="Genomic_DNA"/>
</dbReference>
<dbReference type="Pfam" id="PF02627">
    <property type="entry name" value="CMD"/>
    <property type="match status" value="1"/>
</dbReference>
<dbReference type="SUPFAM" id="SSF69118">
    <property type="entry name" value="AhpD-like"/>
    <property type="match status" value="1"/>
</dbReference>
<organism evidence="2 3">
    <name type="scientific">Chryseolinea lacunae</name>
    <dbReference type="NCBI Taxonomy" id="2801331"/>
    <lineage>
        <taxon>Bacteria</taxon>
        <taxon>Pseudomonadati</taxon>
        <taxon>Bacteroidota</taxon>
        <taxon>Cytophagia</taxon>
        <taxon>Cytophagales</taxon>
        <taxon>Fulvivirgaceae</taxon>
        <taxon>Chryseolinea</taxon>
    </lineage>
</organism>
<proteinExistence type="predicted"/>
<dbReference type="InterPro" id="IPR029032">
    <property type="entry name" value="AhpD-like"/>
</dbReference>
<evidence type="ECO:0000313" key="3">
    <source>
        <dbReference type="Proteomes" id="UP000613030"/>
    </source>
</evidence>
<protein>
    <submittedName>
        <fullName evidence="2">Carboxymuconolactone decarboxylase family protein</fullName>
    </submittedName>
</protein>